<feature type="binding site" evidence="1">
    <location>
        <position position="176"/>
    </location>
    <ligand>
        <name>ATP</name>
        <dbReference type="ChEBI" id="CHEBI:30616"/>
    </ligand>
</feature>
<dbReference type="Pfam" id="PF00069">
    <property type="entry name" value="Pkinase"/>
    <property type="match status" value="1"/>
</dbReference>
<keyword evidence="4" id="KW-0808">Transferase</keyword>
<dbReference type="GO" id="GO:0016301">
    <property type="term" value="F:kinase activity"/>
    <property type="evidence" value="ECO:0007669"/>
    <property type="project" value="UniProtKB-KW"/>
</dbReference>
<evidence type="ECO:0000313" key="4">
    <source>
        <dbReference type="EMBL" id="KAL1243143.1"/>
    </source>
</evidence>
<dbReference type="Gene3D" id="1.10.510.10">
    <property type="entry name" value="Transferase(Phosphotransferase) domain 1"/>
    <property type="match status" value="1"/>
</dbReference>
<keyword evidence="4" id="KW-0418">Kinase</keyword>
<dbReference type="PROSITE" id="PS00107">
    <property type="entry name" value="PROTEIN_KINASE_ATP"/>
    <property type="match status" value="1"/>
</dbReference>
<keyword evidence="5" id="KW-1185">Reference proteome</keyword>
<evidence type="ECO:0000313" key="5">
    <source>
        <dbReference type="Proteomes" id="UP001558632"/>
    </source>
</evidence>
<dbReference type="InterPro" id="IPR000719">
    <property type="entry name" value="Prot_kinase_dom"/>
</dbReference>
<feature type="chain" id="PRO_5047054449" evidence="2">
    <location>
        <begin position="23"/>
        <end position="441"/>
    </location>
</feature>
<dbReference type="Proteomes" id="UP001558632">
    <property type="component" value="Unassembled WGS sequence"/>
</dbReference>
<keyword evidence="1" id="KW-0067">ATP-binding</keyword>
<proteinExistence type="predicted"/>
<keyword evidence="1" id="KW-0547">Nucleotide-binding</keyword>
<evidence type="ECO:0000256" key="1">
    <source>
        <dbReference type="PROSITE-ProRule" id="PRU10141"/>
    </source>
</evidence>
<reference evidence="4 5" key="1">
    <citation type="submission" date="2024-07" db="EMBL/GenBank/DDBJ databases">
        <title>Enhanced genomic and transcriptomic resources for Trichinella pseudospiralis and T. spiralis underpin the discovery of pronounced molecular differences between stages and species.</title>
        <authorList>
            <person name="Pasi K.K."/>
            <person name="La Rosa G."/>
            <person name="Gomez-Morales M.A."/>
            <person name="Tosini F."/>
            <person name="Sumanam S."/>
            <person name="Young N.D."/>
            <person name="Chang B.C."/>
            <person name="Robin G.B."/>
        </authorList>
    </citation>
    <scope>NUCLEOTIDE SEQUENCE [LARGE SCALE GENOMIC DNA]</scope>
    <source>
        <strain evidence="4">ISS534</strain>
    </source>
</reference>
<dbReference type="InterPro" id="IPR050235">
    <property type="entry name" value="CK1_Ser-Thr_kinase"/>
</dbReference>
<feature type="signal peptide" evidence="2">
    <location>
        <begin position="1"/>
        <end position="22"/>
    </location>
</feature>
<organism evidence="4 5">
    <name type="scientific">Trichinella spiralis</name>
    <name type="common">Trichina worm</name>
    <dbReference type="NCBI Taxonomy" id="6334"/>
    <lineage>
        <taxon>Eukaryota</taxon>
        <taxon>Metazoa</taxon>
        <taxon>Ecdysozoa</taxon>
        <taxon>Nematoda</taxon>
        <taxon>Enoplea</taxon>
        <taxon>Dorylaimia</taxon>
        <taxon>Trichinellida</taxon>
        <taxon>Trichinellidae</taxon>
        <taxon>Trichinella</taxon>
    </lineage>
</organism>
<feature type="domain" description="Protein kinase" evidence="3">
    <location>
        <begin position="147"/>
        <end position="441"/>
    </location>
</feature>
<sequence>MGLCWWLIIVNIALFPYFSATADEIDAAPSDFFIHTLFSKAATQKRLGGRSSPVVSLDLQPLIRAAIAQPDVYVPTPVKRPGARFRALPPQPWRFYWKKNRLVKRQPNSSLVWIDIDDDQDSTGNVVVVAIFHEINEVLVGINGTPWHVKSYLGKGCFGAIVVAVNTETGQEVALKLEDANQEVRTLRLEVEVLQKLSEINSTHCCAVFDRGRKGDRYNWVAMSLVGKSLMKLQMEVKKKFTLRTALHLANGTLEGISDLHRAGFLHRDIKPANFAIGLPPNCKQIYILDFGMARKYLKDDGRHRRARETTGFRGTPFYASPVALQGGEQGRRDDVWAWFFMIIEFTAEKLPWAKTIYRGATTRERLKDMAEDRQFYVENGDKLLIGCPKQFSLIHEHLNKLQFSDAPDYEAIIKAIQDVYSDQNIDINSPLQYENEIQSN</sequence>
<evidence type="ECO:0000259" key="3">
    <source>
        <dbReference type="PROSITE" id="PS50011"/>
    </source>
</evidence>
<dbReference type="InterPro" id="IPR017441">
    <property type="entry name" value="Protein_kinase_ATP_BS"/>
</dbReference>
<dbReference type="PANTHER" id="PTHR11909">
    <property type="entry name" value="CASEIN KINASE-RELATED"/>
    <property type="match status" value="1"/>
</dbReference>
<evidence type="ECO:0000256" key="2">
    <source>
        <dbReference type="SAM" id="SignalP"/>
    </source>
</evidence>
<dbReference type="EMBL" id="JBEUSY010000170">
    <property type="protein sequence ID" value="KAL1243143.1"/>
    <property type="molecule type" value="Genomic_DNA"/>
</dbReference>
<keyword evidence="2" id="KW-0732">Signal</keyword>
<dbReference type="PROSITE" id="PS50011">
    <property type="entry name" value="PROTEIN_KINASE_DOM"/>
    <property type="match status" value="1"/>
</dbReference>
<dbReference type="SMART" id="SM00220">
    <property type="entry name" value="S_TKc"/>
    <property type="match status" value="1"/>
</dbReference>
<accession>A0ABR3KR83</accession>
<protein>
    <submittedName>
        <fullName evidence="4">Serine/threonine-protein kinase</fullName>
    </submittedName>
</protein>
<dbReference type="InterPro" id="IPR011009">
    <property type="entry name" value="Kinase-like_dom_sf"/>
</dbReference>
<gene>
    <name evidence="4" type="ORF">TSPI_03469</name>
</gene>
<comment type="caution">
    <text evidence="4">The sequence shown here is derived from an EMBL/GenBank/DDBJ whole genome shotgun (WGS) entry which is preliminary data.</text>
</comment>
<dbReference type="SUPFAM" id="SSF56112">
    <property type="entry name" value="Protein kinase-like (PK-like)"/>
    <property type="match status" value="1"/>
</dbReference>
<name>A0ABR3KR83_TRISP</name>